<reference evidence="1" key="1">
    <citation type="submission" date="2019-06" db="EMBL/GenBank/DDBJ databases">
        <authorList>
            <consortium name="Pathogen Informatics"/>
        </authorList>
    </citation>
    <scope>NUCLEOTIDE SEQUENCE</scope>
    <source>
        <strain evidence="1">NCTC6947</strain>
    </source>
</reference>
<sequence>MYRSPNKVSRGNKQNIARLFLLESPTRLDIICESGGNRTDGLNKTLTQNINLCAGSSHFVTSLISSFTGARGRYLRKAIIPAQQQPLPLGLCTFKISHDQKPAGRSPAPVTCCLQILRNRVYHGLRCYLISAQNQHHHLGYSLQPLPADDGGGFGMQHFHPGLRLSQLSDVLPGQQRRKSGRGVIKQTTFQPAHILSLLCVDTTNTL</sequence>
<protein>
    <submittedName>
        <fullName evidence="1">Uncharacterized protein</fullName>
    </submittedName>
</protein>
<proteinExistence type="predicted"/>
<accession>A0A509CII9</accession>
<dbReference type="EMBL" id="CABFNZ010000003">
    <property type="protein sequence ID" value="VUC85439.1"/>
    <property type="molecule type" value="Genomic_DNA"/>
</dbReference>
<organism evidence="1">
    <name type="scientific">Salmonella sp. NCTC 6947</name>
    <dbReference type="NCBI Taxonomy" id="2583581"/>
    <lineage>
        <taxon>Bacteria</taxon>
        <taxon>Pseudomonadati</taxon>
        <taxon>Pseudomonadota</taxon>
        <taxon>Gammaproteobacteria</taxon>
        <taxon>Enterobacterales</taxon>
        <taxon>Enterobacteriaceae</taxon>
        <taxon>Salmonella</taxon>
    </lineage>
</organism>
<name>A0A509CII9_9ENTR</name>
<dbReference type="AlphaFoldDB" id="A0A509CII9"/>
<evidence type="ECO:0000313" key="1">
    <source>
        <dbReference type="EMBL" id="VUC85439.1"/>
    </source>
</evidence>
<gene>
    <name evidence="1" type="ORF">NCTC6947_03731</name>
</gene>